<dbReference type="GO" id="GO:0016705">
    <property type="term" value="F:oxidoreductase activity, acting on paired donors, with incorporation or reduction of molecular oxygen"/>
    <property type="evidence" value="ECO:0007669"/>
    <property type="project" value="InterPro"/>
</dbReference>
<evidence type="ECO:0008006" key="6">
    <source>
        <dbReference type="Google" id="ProtNLM"/>
    </source>
</evidence>
<evidence type="ECO:0000256" key="3">
    <source>
        <dbReference type="SAM" id="Phobius"/>
    </source>
</evidence>
<feature type="transmembrane region" description="Helical" evidence="3">
    <location>
        <begin position="28"/>
        <end position="51"/>
    </location>
</feature>
<feature type="binding site" description="axial binding residue" evidence="1">
    <location>
        <position position="462"/>
    </location>
    <ligand>
        <name>heme</name>
        <dbReference type="ChEBI" id="CHEBI:30413"/>
    </ligand>
    <ligandPart>
        <name>Fe</name>
        <dbReference type="ChEBI" id="CHEBI:18248"/>
    </ligandPart>
</feature>
<dbReference type="AlphaFoldDB" id="A0A1Q5Q806"/>
<keyword evidence="1" id="KW-0408">Iron</keyword>
<dbReference type="EMBL" id="LFMY01000015">
    <property type="protein sequence ID" value="OKL56355.1"/>
    <property type="molecule type" value="Genomic_DNA"/>
</dbReference>
<dbReference type="STRING" id="1441469.A0A1Q5Q806"/>
<dbReference type="Pfam" id="PF00067">
    <property type="entry name" value="p450"/>
    <property type="match status" value="2"/>
</dbReference>
<keyword evidence="1" id="KW-0479">Metal-binding</keyword>
<gene>
    <name evidence="4" type="ORF">UA08_08529</name>
</gene>
<evidence type="ECO:0000313" key="5">
    <source>
        <dbReference type="Proteomes" id="UP000214365"/>
    </source>
</evidence>
<sequence length="872" mass="97830">MVSWTAVAALAAVLVVKFTPEYSLHSSYSLTATAFVSTAWVASFIYTSILYPTYLSPLRHIPTPPNRSWLFGHTASLALRFPVEPIREWVKTVPNNGLIRYYVIGNRERVFLTSPKAISDLLVAKSYDFVRPEIARIQLETVTGEGLLLAEGDVHKAQRKSLMPPFSYRHIKDLYPVFWSKAVQMTNEIEKGVKQKNGEDTIQIRDWASRAMLDIIGLAGINNDFNSVKDPNNELARRYRSLAGETTVLQLLAVLHQQGEAEGAAVDILSVAMRSGGFTDSNLVDQMMTFLAAGHETTSSAFQWSIYALSKHSEAQTRLRKEIRETLPSIPFDDLDDIKDINDIKKRFSSLFSSIDSNNHHSLPFLWAFINEVLRFYPSVPFTSRQALRDTTLAGQYIPKGTNVLISPDVTNRDEDFWGKDAGTFKPERWLDYEDGAITHNNHGGAKSNYANLTFVHGPRSCIGQGFARAELAIFVAVFVYRFEFELRHPDKELEIKREITQTPADGVVVRKCECGLEHEQQSLSALVTVEHASGDQFSETMSAKRKTSHVEDHTNSLSQESSTGSKIRRVTKEAQSNIIVGQRSGGNDASAIATAPTVPQPTSKTQDQVFPRAPDFVSPSYPRGDHPNSLQNHEDIQPPQPPQRQPVQSSQATESERGVMITNASFSRFYRTHESCPLDYIFGYTMDVSVAFISTFRPSPLHLVLYRYWIARAIEMMSFPNMQKCRLFISLSSWCELDVSDPILPIPRRVAWPNKVDVPQARIGHLFSTSVFGNDYDIPLYYIQIVRGLSDAVKVVICASKRELVSSVYYELFRGYSTVLICGICQSVSRMLCSSDFGQDGIEPFIIYEGHTAGQAQELLGRVDKKIAIVC</sequence>
<dbReference type="GO" id="GO:0004497">
    <property type="term" value="F:monooxygenase activity"/>
    <property type="evidence" value="ECO:0007669"/>
    <property type="project" value="InterPro"/>
</dbReference>
<dbReference type="PANTHER" id="PTHR24305">
    <property type="entry name" value="CYTOCHROME P450"/>
    <property type="match status" value="1"/>
</dbReference>
<dbReference type="InterPro" id="IPR050121">
    <property type="entry name" value="Cytochrome_P450_monoxygenase"/>
</dbReference>
<accession>A0A1Q5Q806</accession>
<keyword evidence="5" id="KW-1185">Reference proteome</keyword>
<dbReference type="SUPFAM" id="SSF48264">
    <property type="entry name" value="Cytochrome P450"/>
    <property type="match status" value="1"/>
</dbReference>
<dbReference type="GO" id="GO:0005506">
    <property type="term" value="F:iron ion binding"/>
    <property type="evidence" value="ECO:0007669"/>
    <property type="project" value="InterPro"/>
</dbReference>
<feature type="compositionally biased region" description="Polar residues" evidence="2">
    <location>
        <begin position="556"/>
        <end position="566"/>
    </location>
</feature>
<evidence type="ECO:0000256" key="2">
    <source>
        <dbReference type="SAM" id="MobiDB-lite"/>
    </source>
</evidence>
<dbReference type="Gene3D" id="1.10.630.10">
    <property type="entry name" value="Cytochrome P450"/>
    <property type="match status" value="1"/>
</dbReference>
<dbReference type="OrthoDB" id="1470350at2759"/>
<comment type="caution">
    <text evidence="4">The sequence shown here is derived from an EMBL/GenBank/DDBJ whole genome shotgun (WGS) entry which is preliminary data.</text>
</comment>
<name>A0A1Q5Q806_TALAT</name>
<keyword evidence="3" id="KW-0812">Transmembrane</keyword>
<reference evidence="4 5" key="1">
    <citation type="submission" date="2015-06" db="EMBL/GenBank/DDBJ databases">
        <title>Talaromyces atroroseus IBT 11181 draft genome.</title>
        <authorList>
            <person name="Rasmussen K.B."/>
            <person name="Rasmussen S."/>
            <person name="Petersen B."/>
            <person name="Sicheritz-Ponten T."/>
            <person name="Mortensen U.H."/>
            <person name="Thrane U."/>
        </authorList>
    </citation>
    <scope>NUCLEOTIDE SEQUENCE [LARGE SCALE GENOMIC DNA]</scope>
    <source>
        <strain evidence="4 5">IBT 11181</strain>
    </source>
</reference>
<dbReference type="InterPro" id="IPR001128">
    <property type="entry name" value="Cyt_P450"/>
</dbReference>
<keyword evidence="3" id="KW-0472">Membrane</keyword>
<keyword evidence="3" id="KW-1133">Transmembrane helix</keyword>
<dbReference type="Proteomes" id="UP000214365">
    <property type="component" value="Unassembled WGS sequence"/>
</dbReference>
<evidence type="ECO:0000313" key="4">
    <source>
        <dbReference type="EMBL" id="OKL56355.1"/>
    </source>
</evidence>
<proteinExistence type="predicted"/>
<dbReference type="PRINTS" id="PR00463">
    <property type="entry name" value="EP450I"/>
</dbReference>
<dbReference type="InterPro" id="IPR036396">
    <property type="entry name" value="Cyt_P450_sf"/>
</dbReference>
<dbReference type="GeneID" id="31008285"/>
<protein>
    <recommendedName>
        <fullName evidence="6">Cytochrome P450</fullName>
    </recommendedName>
</protein>
<evidence type="ECO:0000256" key="1">
    <source>
        <dbReference type="PIRSR" id="PIRSR602401-1"/>
    </source>
</evidence>
<organism evidence="4 5">
    <name type="scientific">Talaromyces atroroseus</name>
    <dbReference type="NCBI Taxonomy" id="1441469"/>
    <lineage>
        <taxon>Eukaryota</taxon>
        <taxon>Fungi</taxon>
        <taxon>Dikarya</taxon>
        <taxon>Ascomycota</taxon>
        <taxon>Pezizomycotina</taxon>
        <taxon>Eurotiomycetes</taxon>
        <taxon>Eurotiomycetidae</taxon>
        <taxon>Eurotiales</taxon>
        <taxon>Trichocomaceae</taxon>
        <taxon>Talaromyces</taxon>
        <taxon>Talaromyces sect. Trachyspermi</taxon>
    </lineage>
</organism>
<dbReference type="PRINTS" id="PR00385">
    <property type="entry name" value="P450"/>
</dbReference>
<comment type="cofactor">
    <cofactor evidence="1">
        <name>heme</name>
        <dbReference type="ChEBI" id="CHEBI:30413"/>
    </cofactor>
</comment>
<dbReference type="GO" id="GO:0020037">
    <property type="term" value="F:heme binding"/>
    <property type="evidence" value="ECO:0007669"/>
    <property type="project" value="InterPro"/>
</dbReference>
<dbReference type="RefSeq" id="XP_020116476.1">
    <property type="nucleotide sequence ID" value="XM_020263427.1"/>
</dbReference>
<feature type="region of interest" description="Disordered" evidence="2">
    <location>
        <begin position="538"/>
        <end position="658"/>
    </location>
</feature>
<keyword evidence="1" id="KW-0349">Heme</keyword>
<dbReference type="CDD" id="cd11069">
    <property type="entry name" value="CYP_FUM15-like"/>
    <property type="match status" value="1"/>
</dbReference>
<dbReference type="PANTHER" id="PTHR24305:SF227">
    <property type="entry name" value="P450, PUTATIVE (EUROFUNG)-RELATED"/>
    <property type="match status" value="1"/>
</dbReference>
<dbReference type="InterPro" id="IPR002401">
    <property type="entry name" value="Cyt_P450_E_grp-I"/>
</dbReference>